<evidence type="ECO:0000313" key="2">
    <source>
        <dbReference type="Proteomes" id="UP000007113"/>
    </source>
</evidence>
<gene>
    <name evidence="1" type="ordered locus">AciX8_3600</name>
</gene>
<protein>
    <submittedName>
        <fullName evidence="1">Uncharacterized protein</fullName>
    </submittedName>
</protein>
<evidence type="ECO:0000313" key="1">
    <source>
        <dbReference type="EMBL" id="AEU37891.1"/>
    </source>
</evidence>
<name>G8NYC5_GRAMM</name>
<dbReference type="EMBL" id="CP003130">
    <property type="protein sequence ID" value="AEU37891.1"/>
    <property type="molecule type" value="Genomic_DNA"/>
</dbReference>
<proteinExistence type="predicted"/>
<dbReference type="AlphaFoldDB" id="G8NYC5"/>
<organism evidence="1 2">
    <name type="scientific">Granulicella mallensis (strain ATCC BAA-1857 / DSM 23137 / MP5ACTX8)</name>
    <dbReference type="NCBI Taxonomy" id="682795"/>
    <lineage>
        <taxon>Bacteria</taxon>
        <taxon>Pseudomonadati</taxon>
        <taxon>Acidobacteriota</taxon>
        <taxon>Terriglobia</taxon>
        <taxon>Terriglobales</taxon>
        <taxon>Acidobacteriaceae</taxon>
        <taxon>Granulicella</taxon>
    </lineage>
</organism>
<dbReference type="KEGG" id="gma:AciX8_3600"/>
<dbReference type="Proteomes" id="UP000007113">
    <property type="component" value="Chromosome"/>
</dbReference>
<sequence>MGVLVAQGFTGIENKGDELIFHSFPHTVPHTRNKDCLSDSSGTF</sequence>
<reference evidence="1 2" key="1">
    <citation type="submission" date="2011-11" db="EMBL/GenBank/DDBJ databases">
        <title>Complete sequence of Granulicella mallensis MP5ACTX8.</title>
        <authorList>
            <consortium name="US DOE Joint Genome Institute"/>
            <person name="Lucas S."/>
            <person name="Copeland A."/>
            <person name="Lapidus A."/>
            <person name="Cheng J.-F."/>
            <person name="Goodwin L."/>
            <person name="Pitluck S."/>
            <person name="Peters L."/>
            <person name="Lu M."/>
            <person name="Detter J.C."/>
            <person name="Han C."/>
            <person name="Tapia R."/>
            <person name="Land M."/>
            <person name="Hauser L."/>
            <person name="Kyrpides N."/>
            <person name="Ivanova N."/>
            <person name="Mikhailova N."/>
            <person name="Pagani I."/>
            <person name="Rawat S."/>
            <person name="Mannisto M."/>
            <person name="Haggblom M."/>
            <person name="Woyke T."/>
        </authorList>
    </citation>
    <scope>NUCLEOTIDE SEQUENCE [LARGE SCALE GENOMIC DNA]</scope>
    <source>
        <strain evidence="2">ATCC BAA-1857 / DSM 23137 / MP5ACTX8</strain>
    </source>
</reference>
<keyword evidence="2" id="KW-1185">Reference proteome</keyword>
<accession>G8NYC5</accession>
<dbReference type="HOGENOM" id="CLU_3216871_0_0_0"/>